<dbReference type="Proteomes" id="UP000830835">
    <property type="component" value="Unassembled WGS sequence"/>
</dbReference>
<dbReference type="InterPro" id="IPR015942">
    <property type="entry name" value="Asp/Glu/hydantoin_racemase"/>
</dbReference>
<name>A0ABT0CBE1_THEVL</name>
<evidence type="ECO:0000256" key="2">
    <source>
        <dbReference type="ARBA" id="ARBA00013090"/>
    </source>
</evidence>
<evidence type="ECO:0000256" key="1">
    <source>
        <dbReference type="ARBA" id="ARBA00001602"/>
    </source>
</evidence>
<dbReference type="EMBL" id="JAFIRA010000021">
    <property type="protein sequence ID" value="MCJ2543107.1"/>
    <property type="molecule type" value="Genomic_DNA"/>
</dbReference>
<dbReference type="InterPro" id="IPR033134">
    <property type="entry name" value="Asp/Glu_racemase_AS_2"/>
</dbReference>
<keyword evidence="5 7" id="KW-0413">Isomerase</keyword>
<comment type="similarity">
    <text evidence="7">Belongs to the aspartate/glutamate racemases family.</text>
</comment>
<dbReference type="SUPFAM" id="SSF53681">
    <property type="entry name" value="Aspartate/glutamate racemase"/>
    <property type="match status" value="2"/>
</dbReference>
<protein>
    <recommendedName>
        <fullName evidence="2 7">Glutamate racemase</fullName>
        <ecNumber evidence="2 7">5.1.1.3</ecNumber>
    </recommendedName>
</protein>
<dbReference type="PANTHER" id="PTHR21198:SF2">
    <property type="entry name" value="GLUTAMATE RACEMASE"/>
    <property type="match status" value="1"/>
</dbReference>
<dbReference type="EC" id="5.1.1.3" evidence="2 7"/>
<evidence type="ECO:0000313" key="9">
    <source>
        <dbReference type="Proteomes" id="UP000830835"/>
    </source>
</evidence>
<dbReference type="InterPro" id="IPR018187">
    <property type="entry name" value="Asp/Glu_racemase_AS_1"/>
</dbReference>
<sequence length="286" mass="31694">MSGEGPDPRWPIGVFDSGLGGLSVWRTLRRQLPHEQLLYFGDTARVPYGERSPEEILTFVRQILTWMQAQPVKLVVMACNTSSALALDRVRQEFALPMFGLILPGAQAALTQGSRIGVIATAATVNSRAYSKAIQEYSALDPKRFLHPIQCWEQACPEFVPLIEAGETDSQALRQAAECYLQPLLQQGIDTLIYGCTHYPVLDPILQPLLPRSVKRVDPGVALVGSLAKELGLWGLRYPHSGTRTGRWDRFCVSGDPERFAQLATPWLGFRPQVEQVELPVLDVCG</sequence>
<keyword evidence="3 7" id="KW-0133">Cell shape</keyword>
<dbReference type="PANTHER" id="PTHR21198">
    <property type="entry name" value="GLUTAMATE RACEMASE"/>
    <property type="match status" value="1"/>
</dbReference>
<evidence type="ECO:0000256" key="5">
    <source>
        <dbReference type="ARBA" id="ARBA00023235"/>
    </source>
</evidence>
<comment type="pathway">
    <text evidence="7">Cell wall biogenesis; peptidoglycan biosynthesis.</text>
</comment>
<dbReference type="Gene3D" id="3.40.50.1860">
    <property type="match status" value="2"/>
</dbReference>
<evidence type="ECO:0000256" key="3">
    <source>
        <dbReference type="ARBA" id="ARBA00022960"/>
    </source>
</evidence>
<dbReference type="InterPro" id="IPR001920">
    <property type="entry name" value="Asp/Glu_race"/>
</dbReference>
<feature type="binding site" evidence="7">
    <location>
        <begin position="197"/>
        <end position="198"/>
    </location>
    <ligand>
        <name>substrate</name>
    </ligand>
</feature>
<evidence type="ECO:0000256" key="7">
    <source>
        <dbReference type="HAMAP-Rule" id="MF_00258"/>
    </source>
</evidence>
<accession>A0ABT0CBE1</accession>
<dbReference type="PROSITE" id="PS00923">
    <property type="entry name" value="ASP_GLU_RACEMASE_1"/>
    <property type="match status" value="1"/>
</dbReference>
<keyword evidence="6 7" id="KW-0961">Cell wall biogenesis/degradation</keyword>
<dbReference type="NCBIfam" id="TIGR00067">
    <property type="entry name" value="glut_race"/>
    <property type="match status" value="1"/>
</dbReference>
<keyword evidence="4 7" id="KW-0573">Peptidoglycan synthesis</keyword>
<gene>
    <name evidence="7" type="primary">murI</name>
    <name evidence="8" type="ORF">JX360_09345</name>
</gene>
<feature type="active site" description="Proton donor/acceptor" evidence="7">
    <location>
        <position position="79"/>
    </location>
</feature>
<keyword evidence="9" id="KW-1185">Reference proteome</keyword>
<evidence type="ECO:0000256" key="4">
    <source>
        <dbReference type="ARBA" id="ARBA00022984"/>
    </source>
</evidence>
<organism evidence="8 9">
    <name type="scientific">Thermostichus vulcanus str. 'Rupite'</name>
    <dbReference type="NCBI Taxonomy" id="2813851"/>
    <lineage>
        <taxon>Bacteria</taxon>
        <taxon>Bacillati</taxon>
        <taxon>Cyanobacteriota</taxon>
        <taxon>Cyanophyceae</taxon>
        <taxon>Thermostichales</taxon>
        <taxon>Thermostichaceae</taxon>
        <taxon>Thermostichus</taxon>
    </lineage>
</organism>
<feature type="active site" description="Proton donor/acceptor" evidence="7">
    <location>
        <position position="196"/>
    </location>
</feature>
<dbReference type="Pfam" id="PF01177">
    <property type="entry name" value="Asp_Glu_race"/>
    <property type="match status" value="1"/>
</dbReference>
<dbReference type="InterPro" id="IPR004391">
    <property type="entry name" value="Glu_race"/>
</dbReference>
<comment type="caution">
    <text evidence="8">The sequence shown here is derived from an EMBL/GenBank/DDBJ whole genome shotgun (WGS) entry which is preliminary data.</text>
</comment>
<feature type="binding site" evidence="7">
    <location>
        <begin position="80"/>
        <end position="81"/>
    </location>
    <ligand>
        <name>substrate</name>
    </ligand>
</feature>
<dbReference type="PROSITE" id="PS00924">
    <property type="entry name" value="ASP_GLU_RACEMASE_2"/>
    <property type="match status" value="1"/>
</dbReference>
<dbReference type="HAMAP" id="MF_00258">
    <property type="entry name" value="Glu_racemase"/>
    <property type="match status" value="1"/>
</dbReference>
<dbReference type="GO" id="GO:0008881">
    <property type="term" value="F:glutamate racemase activity"/>
    <property type="evidence" value="ECO:0007669"/>
    <property type="project" value="UniProtKB-EC"/>
</dbReference>
<reference evidence="8" key="1">
    <citation type="submission" date="2021-02" db="EMBL/GenBank/DDBJ databases">
        <title>The CRISPR/cas machinery reduction and long-range gene transfer in the hot spring cyanobacterium Synechococcus.</title>
        <authorList>
            <person name="Dvorak P."/>
            <person name="Jahodarova E."/>
            <person name="Hasler P."/>
            <person name="Poulickova A."/>
        </authorList>
    </citation>
    <scope>NUCLEOTIDE SEQUENCE</scope>
    <source>
        <strain evidence="8">Rupite</strain>
    </source>
</reference>
<feature type="binding site" evidence="7">
    <location>
        <begin position="16"/>
        <end position="17"/>
    </location>
    <ligand>
        <name>substrate</name>
    </ligand>
</feature>
<comment type="function">
    <text evidence="7">Provides the (R)-glutamate required for cell wall biosynthesis.</text>
</comment>
<feature type="binding site" evidence="7">
    <location>
        <begin position="48"/>
        <end position="49"/>
    </location>
    <ligand>
        <name>substrate</name>
    </ligand>
</feature>
<evidence type="ECO:0000256" key="6">
    <source>
        <dbReference type="ARBA" id="ARBA00023316"/>
    </source>
</evidence>
<comment type="catalytic activity">
    <reaction evidence="1 7">
        <text>L-glutamate = D-glutamate</text>
        <dbReference type="Rhea" id="RHEA:12813"/>
        <dbReference type="ChEBI" id="CHEBI:29985"/>
        <dbReference type="ChEBI" id="CHEBI:29986"/>
        <dbReference type="EC" id="5.1.1.3"/>
    </reaction>
</comment>
<proteinExistence type="inferred from homology"/>
<evidence type="ECO:0000313" key="8">
    <source>
        <dbReference type="EMBL" id="MCJ2543107.1"/>
    </source>
</evidence>